<dbReference type="InterPro" id="IPR014756">
    <property type="entry name" value="Ig_E-set"/>
</dbReference>
<evidence type="ECO:0000256" key="2">
    <source>
        <dbReference type="SAM" id="MobiDB-lite"/>
    </source>
</evidence>
<feature type="compositionally biased region" description="Polar residues" evidence="2">
    <location>
        <begin position="368"/>
        <end position="379"/>
    </location>
</feature>
<dbReference type="GO" id="GO:0030245">
    <property type="term" value="P:cellulose catabolic process"/>
    <property type="evidence" value="ECO:0007669"/>
    <property type="project" value="UniProtKB-KW"/>
</dbReference>
<dbReference type="STRING" id="398512.Bccel_2219"/>
<dbReference type="OrthoDB" id="3190733at2"/>
<feature type="region of interest" description="Disordered" evidence="2">
    <location>
        <begin position="313"/>
        <end position="379"/>
    </location>
</feature>
<reference evidence="4" key="1">
    <citation type="submission" date="2015-07" db="EMBL/GenBank/DDBJ databases">
        <title>Near-Complete Genome Sequence of the Cellulolytic Bacterium Bacteroides (Pseudobacteroides) cellulosolvens ATCC 35603.</title>
        <authorList>
            <person name="Dassa B."/>
            <person name="Utturkar S.M."/>
            <person name="Klingeman D.M."/>
            <person name="Hurt R.A."/>
            <person name="Keller M."/>
            <person name="Xu J."/>
            <person name="Reddy Y.H.K."/>
            <person name="Borovok I."/>
            <person name="Grinberg I.R."/>
            <person name="Lamed R."/>
            <person name="Zhivin O."/>
            <person name="Bayer E.A."/>
            <person name="Brown S.D."/>
        </authorList>
    </citation>
    <scope>NUCLEOTIDE SEQUENCE [LARGE SCALE GENOMIC DNA]</scope>
    <source>
        <strain evidence="4">DSM 2933</strain>
    </source>
</reference>
<dbReference type="Gene3D" id="2.60.40.10">
    <property type="entry name" value="Immunoglobulins"/>
    <property type="match status" value="1"/>
</dbReference>
<gene>
    <name evidence="3" type="ORF">Bccel_2219</name>
</gene>
<evidence type="ECO:0000313" key="3">
    <source>
        <dbReference type="EMBL" id="KNY26954.1"/>
    </source>
</evidence>
<comment type="caution">
    <text evidence="3">The sequence shown here is derived from an EMBL/GenBank/DDBJ whole genome shotgun (WGS) entry which is preliminary data.</text>
</comment>
<accession>A0A0L6JMF5</accession>
<sequence length="566" mass="61765">METGNNPEIETKRNEACNETFQQVKKGNRSYREGFIGEHETFVLGVVCEYIGDNTIKKNSEEFHVGLFAFIYSIDKFTQGSYEEFIEFAQGVIKKWLDDYRVKNLKSFRDDVAHLKHKLWEFGITIPQLISSTPKDNLSIKSALKAANEILNTESLFINLKIDKNLSVEELASLNATVARKVKNNRKYTIALILILKSNLDVLKNYLKNIEADDIIADSIGTVIERTKDTAIYMTGYGRFNMTNSFGNVVDLGKMVYFTKSNLRSGSKVPAFKYSFAAAGIILVAVVAFTGFKFISDGVDNGTKPSVVSVADKEKEAFSESDDKKDNEKSDMKTEDQKDSESKDTGANSSSDEPSAIPQSTPDEDITANPTPVQNSNVPVITPIPEVNVKPTPLATGSAVTKPVPTVKNALVPTKEPVKAKPTSPKPFTTPKVIKPSVKPTAVPSTKPATKPADKPTNKPVSVGYATTKATGVPGSVQIVSDSSEVSVGGSYTIHMKIAGGNNATSWKLYENGRVVFTRNSHDNSPGEQDIPRMIIAKKAGTYTYKCEATNSYGTTASSTITVTIK</sequence>
<dbReference type="AlphaFoldDB" id="A0A0L6JMF5"/>
<keyword evidence="4" id="KW-1185">Reference proteome</keyword>
<feature type="compositionally biased region" description="Low complexity" evidence="2">
    <location>
        <begin position="420"/>
        <end position="432"/>
    </location>
</feature>
<keyword evidence="1" id="KW-0624">Polysaccharide degradation</keyword>
<evidence type="ECO:0000256" key="1">
    <source>
        <dbReference type="ARBA" id="ARBA00023001"/>
    </source>
</evidence>
<dbReference type="eggNOG" id="COG2755">
    <property type="taxonomic scope" value="Bacteria"/>
</dbReference>
<dbReference type="Proteomes" id="UP000036923">
    <property type="component" value="Unassembled WGS sequence"/>
</dbReference>
<evidence type="ECO:0000313" key="4">
    <source>
        <dbReference type="Proteomes" id="UP000036923"/>
    </source>
</evidence>
<protein>
    <recommendedName>
        <fullName evidence="5">Ig-like domain-containing protein</fullName>
    </recommendedName>
</protein>
<name>A0A0L6JMF5_9FIRM</name>
<proteinExistence type="predicted"/>
<dbReference type="RefSeq" id="WP_152965981.1">
    <property type="nucleotide sequence ID" value="NZ_KN050765.1"/>
</dbReference>
<dbReference type="eggNOG" id="COG1191">
    <property type="taxonomic scope" value="Bacteria"/>
</dbReference>
<organism evidence="3 4">
    <name type="scientific">Pseudobacteroides cellulosolvens ATCC 35603 = DSM 2933</name>
    <dbReference type="NCBI Taxonomy" id="398512"/>
    <lineage>
        <taxon>Bacteria</taxon>
        <taxon>Bacillati</taxon>
        <taxon>Bacillota</taxon>
        <taxon>Clostridia</taxon>
        <taxon>Eubacteriales</taxon>
        <taxon>Oscillospiraceae</taxon>
        <taxon>Pseudobacteroides</taxon>
    </lineage>
</organism>
<feature type="compositionally biased region" description="Polar residues" evidence="2">
    <location>
        <begin position="345"/>
        <end position="361"/>
    </location>
</feature>
<keyword evidence="1" id="KW-0119">Carbohydrate metabolism</keyword>
<keyword evidence="1" id="KW-0136">Cellulose degradation</keyword>
<dbReference type="InterPro" id="IPR013783">
    <property type="entry name" value="Ig-like_fold"/>
</dbReference>
<dbReference type="EMBL" id="LGTC01000001">
    <property type="protein sequence ID" value="KNY26954.1"/>
    <property type="molecule type" value="Genomic_DNA"/>
</dbReference>
<evidence type="ECO:0008006" key="5">
    <source>
        <dbReference type="Google" id="ProtNLM"/>
    </source>
</evidence>
<feature type="region of interest" description="Disordered" evidence="2">
    <location>
        <begin position="416"/>
        <end position="460"/>
    </location>
</feature>
<dbReference type="SUPFAM" id="SSF81296">
    <property type="entry name" value="E set domains"/>
    <property type="match status" value="1"/>
</dbReference>
<feature type="compositionally biased region" description="Basic and acidic residues" evidence="2">
    <location>
        <begin position="313"/>
        <end position="344"/>
    </location>
</feature>